<evidence type="ECO:0000313" key="11">
    <source>
        <dbReference type="RefSeq" id="XP_056856487.1"/>
    </source>
</evidence>
<dbReference type="OrthoDB" id="1101183at2759"/>
<feature type="region of interest" description="Disordered" evidence="7">
    <location>
        <begin position="65"/>
        <end position="149"/>
    </location>
</feature>
<comment type="function">
    <text evidence="6">Transcription factor that specifically binds AT-rich DNA sequences related to the nuclear matrix attachment regions (MARs).</text>
</comment>
<evidence type="ECO:0000256" key="5">
    <source>
        <dbReference type="ARBA" id="ARBA00023242"/>
    </source>
</evidence>
<feature type="transmembrane region" description="Helical" evidence="8">
    <location>
        <begin position="38"/>
        <end position="64"/>
    </location>
</feature>
<evidence type="ECO:0000256" key="2">
    <source>
        <dbReference type="ARBA" id="ARBA00023015"/>
    </source>
</evidence>
<feature type="non-terminal residue" evidence="11">
    <location>
        <position position="1"/>
    </location>
</feature>
<comment type="subcellular location">
    <subcellularLocation>
        <location evidence="1 6">Nucleus</location>
    </subcellularLocation>
</comment>
<dbReference type="PANTHER" id="PTHR31500:SF64">
    <property type="entry name" value="AT-HOOK MOTIF NUCLEAR-LOCALIZED PROTEIN 12-RELATED"/>
    <property type="match status" value="1"/>
</dbReference>
<dbReference type="KEGG" id="rsz:130505905"/>
<dbReference type="GO" id="GO:0005634">
    <property type="term" value="C:nucleus"/>
    <property type="evidence" value="ECO:0007669"/>
    <property type="project" value="UniProtKB-SubCell"/>
</dbReference>
<dbReference type="GO" id="GO:0003680">
    <property type="term" value="F:minor groove of adenine-thymine-rich DNA binding"/>
    <property type="evidence" value="ECO:0007669"/>
    <property type="project" value="UniProtKB-UniRule"/>
</dbReference>
<evidence type="ECO:0000313" key="10">
    <source>
        <dbReference type="Proteomes" id="UP000504610"/>
    </source>
</evidence>
<feature type="compositionally biased region" description="Gly residues" evidence="7">
    <location>
        <begin position="113"/>
        <end position="122"/>
    </location>
</feature>
<evidence type="ECO:0000259" key="9">
    <source>
        <dbReference type="PROSITE" id="PS51742"/>
    </source>
</evidence>
<gene>
    <name evidence="11" type="primary">LOC130505905</name>
</gene>
<accession>A0A9W3CXY9</accession>
<dbReference type="SUPFAM" id="SSF117856">
    <property type="entry name" value="AF0104/ALDC/Ptd012-like"/>
    <property type="match status" value="1"/>
</dbReference>
<reference evidence="11" key="1">
    <citation type="submission" date="2025-08" db="UniProtKB">
        <authorList>
            <consortium name="RefSeq"/>
        </authorList>
    </citation>
    <scope>IDENTIFICATION</scope>
    <source>
        <tissue evidence="11">Leaf</tissue>
    </source>
</reference>
<dbReference type="AlphaFoldDB" id="A0A9W3CXY9"/>
<feature type="compositionally biased region" description="Acidic residues" evidence="7">
    <location>
        <begin position="90"/>
        <end position="99"/>
    </location>
</feature>
<evidence type="ECO:0000256" key="4">
    <source>
        <dbReference type="ARBA" id="ARBA00023163"/>
    </source>
</evidence>
<keyword evidence="2 6" id="KW-0805">Transcription regulation</keyword>
<comment type="domain">
    <text evidence="6">The PPC domain mediates interactions between AHL proteins.</text>
</comment>
<name>A0A9W3CXY9_RAPSA</name>
<keyword evidence="10" id="KW-1185">Reference proteome</keyword>
<dbReference type="CDD" id="cd11378">
    <property type="entry name" value="DUF296"/>
    <property type="match status" value="1"/>
</dbReference>
<dbReference type="PROSITE" id="PS51742">
    <property type="entry name" value="PPC"/>
    <property type="match status" value="1"/>
</dbReference>
<proteinExistence type="predicted"/>
<dbReference type="Pfam" id="PF03479">
    <property type="entry name" value="PCC"/>
    <property type="match status" value="1"/>
</dbReference>
<keyword evidence="4 6" id="KW-0804">Transcription</keyword>
<feature type="compositionally biased region" description="Basic and acidic residues" evidence="7">
    <location>
        <begin position="71"/>
        <end position="85"/>
    </location>
</feature>
<evidence type="ECO:0000256" key="3">
    <source>
        <dbReference type="ARBA" id="ARBA00023125"/>
    </source>
</evidence>
<evidence type="ECO:0000256" key="7">
    <source>
        <dbReference type="SAM" id="MobiDB-lite"/>
    </source>
</evidence>
<keyword evidence="5 6" id="KW-0539">Nucleus</keyword>
<keyword evidence="3 6" id="KW-0238">DNA-binding</keyword>
<keyword evidence="8" id="KW-1133">Transmembrane helix</keyword>
<dbReference type="Gene3D" id="3.30.1330.80">
    <property type="entry name" value="Hypothetical protein, similar to alpha- acetolactate decarboxylase, domain 2"/>
    <property type="match status" value="1"/>
</dbReference>
<keyword evidence="8" id="KW-0812">Transmembrane</keyword>
<sequence length="149" mass="15562">DVFEILSLGGSYLVNEEGGSKSRTGGLSVSLSGPEGHVIGGGIGMLIAASLVQVVACSFIYGGVNNSNKTIKQENKPKEEHKDSEMETNPQEEEEEEEAQVGQETPQNFSGQGMSGWPGSGEGSVSVSGRSLDSTSGRNLLTDIDLTRG</sequence>
<evidence type="ECO:0000256" key="1">
    <source>
        <dbReference type="ARBA" id="ARBA00004123"/>
    </source>
</evidence>
<protein>
    <recommendedName>
        <fullName evidence="6">AT-hook motif nuclear-localized protein</fullName>
    </recommendedName>
</protein>
<dbReference type="Proteomes" id="UP000504610">
    <property type="component" value="Unplaced"/>
</dbReference>
<dbReference type="InterPro" id="IPR005175">
    <property type="entry name" value="PPC_dom"/>
</dbReference>
<dbReference type="InterPro" id="IPR039605">
    <property type="entry name" value="AHL"/>
</dbReference>
<evidence type="ECO:0000256" key="8">
    <source>
        <dbReference type="SAM" id="Phobius"/>
    </source>
</evidence>
<dbReference type="GeneID" id="130505905"/>
<keyword evidence="8" id="KW-0472">Membrane</keyword>
<evidence type="ECO:0000256" key="6">
    <source>
        <dbReference type="RuleBase" id="RU367031"/>
    </source>
</evidence>
<dbReference type="RefSeq" id="XP_056856487.1">
    <property type="nucleotide sequence ID" value="XM_057000507.1"/>
</dbReference>
<organism evidence="10 11">
    <name type="scientific">Raphanus sativus</name>
    <name type="common">Radish</name>
    <name type="synonym">Raphanus raphanistrum var. sativus</name>
    <dbReference type="NCBI Taxonomy" id="3726"/>
    <lineage>
        <taxon>Eukaryota</taxon>
        <taxon>Viridiplantae</taxon>
        <taxon>Streptophyta</taxon>
        <taxon>Embryophyta</taxon>
        <taxon>Tracheophyta</taxon>
        <taxon>Spermatophyta</taxon>
        <taxon>Magnoliopsida</taxon>
        <taxon>eudicotyledons</taxon>
        <taxon>Gunneridae</taxon>
        <taxon>Pentapetalae</taxon>
        <taxon>rosids</taxon>
        <taxon>malvids</taxon>
        <taxon>Brassicales</taxon>
        <taxon>Brassicaceae</taxon>
        <taxon>Brassiceae</taxon>
        <taxon>Raphanus</taxon>
    </lineage>
</organism>
<dbReference type="PANTHER" id="PTHR31500">
    <property type="entry name" value="AT-HOOK MOTIF NUCLEAR-LOCALIZED PROTEIN 9"/>
    <property type="match status" value="1"/>
</dbReference>
<feature type="domain" description="PPC" evidence="9">
    <location>
        <begin position="1"/>
        <end position="89"/>
    </location>
</feature>